<sequence>MRRGRPSDFKSSVTPDCGSDFRKIVFNEDKYLCNKFFRLFTFPLTSNTLFEATIFERKLSKKDSKKQRDNRIDGKLKLLIEPLIS</sequence>
<organism evidence="1 2">
    <name type="scientific">Romanomermis culicivorax</name>
    <name type="common">Nematode worm</name>
    <dbReference type="NCBI Taxonomy" id="13658"/>
    <lineage>
        <taxon>Eukaryota</taxon>
        <taxon>Metazoa</taxon>
        <taxon>Ecdysozoa</taxon>
        <taxon>Nematoda</taxon>
        <taxon>Enoplea</taxon>
        <taxon>Dorylaimia</taxon>
        <taxon>Mermithida</taxon>
        <taxon>Mermithoidea</taxon>
        <taxon>Mermithidae</taxon>
        <taxon>Romanomermis</taxon>
    </lineage>
</organism>
<proteinExistence type="predicted"/>
<accession>A0A915KGH9</accession>
<dbReference type="Proteomes" id="UP000887565">
    <property type="component" value="Unplaced"/>
</dbReference>
<dbReference type="AlphaFoldDB" id="A0A915KGH9"/>
<keyword evidence="1" id="KW-1185">Reference proteome</keyword>
<evidence type="ECO:0000313" key="1">
    <source>
        <dbReference type="Proteomes" id="UP000887565"/>
    </source>
</evidence>
<reference evidence="2" key="1">
    <citation type="submission" date="2022-11" db="UniProtKB">
        <authorList>
            <consortium name="WormBaseParasite"/>
        </authorList>
    </citation>
    <scope>IDENTIFICATION</scope>
</reference>
<protein>
    <submittedName>
        <fullName evidence="2">Uncharacterized protein</fullName>
    </submittedName>
</protein>
<dbReference type="WBParaSite" id="nRc.2.0.1.t37081-RA">
    <property type="protein sequence ID" value="nRc.2.0.1.t37081-RA"/>
    <property type="gene ID" value="nRc.2.0.1.g37081"/>
</dbReference>
<name>A0A915KGH9_ROMCU</name>
<evidence type="ECO:0000313" key="2">
    <source>
        <dbReference type="WBParaSite" id="nRc.2.0.1.t37081-RA"/>
    </source>
</evidence>